<dbReference type="PROSITE" id="PS00108">
    <property type="entry name" value="PROTEIN_KINASE_ST"/>
    <property type="match status" value="1"/>
</dbReference>
<organism evidence="18 19">
    <name type="scientific">Mycobacterium florentinum</name>
    <dbReference type="NCBI Taxonomy" id="292462"/>
    <lineage>
        <taxon>Bacteria</taxon>
        <taxon>Bacillati</taxon>
        <taxon>Actinomycetota</taxon>
        <taxon>Actinomycetes</taxon>
        <taxon>Mycobacteriales</taxon>
        <taxon>Mycobacteriaceae</taxon>
        <taxon>Mycobacterium</taxon>
        <taxon>Mycobacterium simiae complex</taxon>
    </lineage>
</organism>
<evidence type="ECO:0000313" key="19">
    <source>
        <dbReference type="Proteomes" id="UP000193010"/>
    </source>
</evidence>
<dbReference type="SUPFAM" id="SSF56112">
    <property type="entry name" value="Protein kinase-like (PK-like)"/>
    <property type="match status" value="1"/>
</dbReference>
<dbReference type="InterPro" id="IPR011009">
    <property type="entry name" value="Kinase-like_dom_sf"/>
</dbReference>
<keyword evidence="19" id="KW-1185">Reference proteome</keyword>
<keyword evidence="4" id="KW-0723">Serine/threonine-protein kinase</keyword>
<dbReference type="OrthoDB" id="9762169at2"/>
<dbReference type="InterPro" id="IPR000719">
    <property type="entry name" value="Prot_kinase_dom"/>
</dbReference>
<dbReference type="InterPro" id="IPR026954">
    <property type="entry name" value="PknH-like_Extracell"/>
</dbReference>
<dbReference type="Pfam" id="PF14032">
    <property type="entry name" value="PknH_C"/>
    <property type="match status" value="1"/>
</dbReference>
<dbReference type="STRING" id="292462.AWC05_00795"/>
<keyword evidence="9 14" id="KW-0067">ATP-binding</keyword>
<feature type="compositionally biased region" description="Low complexity" evidence="15">
    <location>
        <begin position="294"/>
        <end position="303"/>
    </location>
</feature>
<dbReference type="GO" id="GO:0005886">
    <property type="term" value="C:plasma membrane"/>
    <property type="evidence" value="ECO:0007669"/>
    <property type="project" value="UniProtKB-SubCell"/>
</dbReference>
<dbReference type="InterPro" id="IPR008271">
    <property type="entry name" value="Ser/Thr_kinase_AS"/>
</dbReference>
<dbReference type="PANTHER" id="PTHR43289:SF6">
    <property type="entry name" value="SERINE_THREONINE-PROTEIN KINASE NEKL-3"/>
    <property type="match status" value="1"/>
</dbReference>
<dbReference type="PROSITE" id="PS50011">
    <property type="entry name" value="PROTEIN_KINASE_DOM"/>
    <property type="match status" value="1"/>
</dbReference>
<evidence type="ECO:0000256" key="9">
    <source>
        <dbReference type="ARBA" id="ARBA00022840"/>
    </source>
</evidence>
<dbReference type="GO" id="GO:0005524">
    <property type="term" value="F:ATP binding"/>
    <property type="evidence" value="ECO:0007669"/>
    <property type="project" value="UniProtKB-UniRule"/>
</dbReference>
<evidence type="ECO:0000256" key="2">
    <source>
        <dbReference type="ARBA" id="ARBA00012513"/>
    </source>
</evidence>
<keyword evidence="8" id="KW-0418">Kinase</keyword>
<dbReference type="EMBL" id="LQOV01000029">
    <property type="protein sequence ID" value="ORV49693.1"/>
    <property type="molecule type" value="Genomic_DNA"/>
</dbReference>
<dbReference type="InterPro" id="IPR038232">
    <property type="entry name" value="PknH-like_Extracell_sf"/>
</dbReference>
<evidence type="ECO:0000256" key="10">
    <source>
        <dbReference type="ARBA" id="ARBA00022989"/>
    </source>
</evidence>
<dbReference type="AlphaFoldDB" id="A0A1X1TYP8"/>
<feature type="compositionally biased region" description="Low complexity" evidence="15">
    <location>
        <begin position="319"/>
        <end position="331"/>
    </location>
</feature>
<evidence type="ECO:0000256" key="3">
    <source>
        <dbReference type="ARBA" id="ARBA00022475"/>
    </source>
</evidence>
<dbReference type="InterPro" id="IPR017441">
    <property type="entry name" value="Protein_kinase_ATP_BS"/>
</dbReference>
<feature type="binding site" evidence="14">
    <location>
        <position position="45"/>
    </location>
    <ligand>
        <name>ATP</name>
        <dbReference type="ChEBI" id="CHEBI:30616"/>
    </ligand>
</feature>
<accession>A0A1X1TYP8</accession>
<dbReference type="RefSeq" id="WP_085224422.1">
    <property type="nucleotide sequence ID" value="NZ_AP022576.1"/>
</dbReference>
<reference evidence="18 19" key="1">
    <citation type="submission" date="2016-01" db="EMBL/GenBank/DDBJ databases">
        <title>The new phylogeny of the genus Mycobacterium.</title>
        <authorList>
            <person name="Tarcisio F."/>
            <person name="Conor M."/>
            <person name="Antonella G."/>
            <person name="Elisabetta G."/>
            <person name="Giulia F.S."/>
            <person name="Sara T."/>
            <person name="Anna F."/>
            <person name="Clotilde B."/>
            <person name="Roberto B."/>
            <person name="Veronica D.S."/>
            <person name="Fabio R."/>
            <person name="Monica P."/>
            <person name="Olivier J."/>
            <person name="Enrico T."/>
            <person name="Nicola S."/>
        </authorList>
    </citation>
    <scope>NUCLEOTIDE SEQUENCE [LARGE SCALE GENOMIC DNA]</scope>
    <source>
        <strain evidence="18 19">DSM 44852</strain>
    </source>
</reference>
<keyword evidence="3" id="KW-1003">Cell membrane</keyword>
<keyword evidence="5" id="KW-0808">Transferase</keyword>
<keyword evidence="6 16" id="KW-0812">Transmembrane</keyword>
<dbReference type="Pfam" id="PF00069">
    <property type="entry name" value="Pkinase"/>
    <property type="match status" value="1"/>
</dbReference>
<dbReference type="Proteomes" id="UP000193010">
    <property type="component" value="Unassembled WGS sequence"/>
</dbReference>
<evidence type="ECO:0000256" key="4">
    <source>
        <dbReference type="ARBA" id="ARBA00022527"/>
    </source>
</evidence>
<dbReference type="Gene3D" id="3.40.1000.70">
    <property type="entry name" value="PknH-like extracellular domain"/>
    <property type="match status" value="1"/>
</dbReference>
<feature type="compositionally biased region" description="Low complexity" evidence="15">
    <location>
        <begin position="367"/>
        <end position="380"/>
    </location>
</feature>
<gene>
    <name evidence="18" type="ORF">AWC05_00795</name>
</gene>
<dbReference type="Gene3D" id="3.30.200.20">
    <property type="entry name" value="Phosphorylase Kinase, domain 1"/>
    <property type="match status" value="1"/>
</dbReference>
<dbReference type="FunFam" id="1.10.510.10:FF:000021">
    <property type="entry name" value="Serine/threonine protein kinase"/>
    <property type="match status" value="1"/>
</dbReference>
<dbReference type="PROSITE" id="PS00107">
    <property type="entry name" value="PROTEIN_KINASE_ATP"/>
    <property type="match status" value="1"/>
</dbReference>
<dbReference type="CDD" id="cd14014">
    <property type="entry name" value="STKc_PknB_like"/>
    <property type="match status" value="1"/>
</dbReference>
<evidence type="ECO:0000256" key="6">
    <source>
        <dbReference type="ARBA" id="ARBA00022692"/>
    </source>
</evidence>
<sequence length="567" mass="60341">MGADEADVDGTPFGRYRLIELLGRGGMGVVWRAYDTFTDRIVAIKVLAAHLSEDDEFQQRFRIEAHAAGRLNDPHVIPIHSYGEIDGRLYVDMRFIEGRDLQTILSDGPLSATRTVRIIEQVAKALNAAHKIGLVHRDVKPSNILLDEDDFAYLIDFGIARNTGQRNLTGTGDPAIGTWAYMSPERLRKGEVDARADIYALACVLYECLTGCQPFQGDSFESQALAHLQDPPPRPSITEPTVPQPVDEVIATGMAKDPGQRYDTTIALADAARAAITDPIRRPTTGAAPPPAPSIARPDPAAATRYRHPQPALRPDFEQTPQPLQPLTTPQPRRRPGLIAAIAATVAVVVCGFIAITGYLVLHRHSSAPAQPPSSTASTPELPPLPPNALNGLLLGIDAINAAMDSTGMSAVGTMTTMPDFSSRVPDRACLALAYAVQAEVYAGSGWSAMRAEVAQKPQQNAVNQAVVLFPSAQGASSFFTASIKSWMTCSGRQFVIAMNGNSQMHTVGPVTNNDGTLSATVTPAGVLQSCERALTVAANVAIDVATCAGPPGSAVSIAHQISAKVR</sequence>
<evidence type="ECO:0000256" key="1">
    <source>
        <dbReference type="ARBA" id="ARBA00004162"/>
    </source>
</evidence>
<keyword evidence="10 16" id="KW-1133">Transmembrane helix</keyword>
<dbReference type="PANTHER" id="PTHR43289">
    <property type="entry name" value="MITOGEN-ACTIVATED PROTEIN KINASE KINASE KINASE 20-RELATED"/>
    <property type="match status" value="1"/>
</dbReference>
<evidence type="ECO:0000259" key="17">
    <source>
        <dbReference type="PROSITE" id="PS50011"/>
    </source>
</evidence>
<feature type="transmembrane region" description="Helical" evidence="16">
    <location>
        <begin position="338"/>
        <end position="362"/>
    </location>
</feature>
<feature type="compositionally biased region" description="Low complexity" evidence="15">
    <location>
        <begin position="277"/>
        <end position="287"/>
    </location>
</feature>
<comment type="catalytic activity">
    <reaction evidence="13">
        <text>L-seryl-[protein] + ATP = O-phospho-L-seryl-[protein] + ADP + H(+)</text>
        <dbReference type="Rhea" id="RHEA:17989"/>
        <dbReference type="Rhea" id="RHEA-COMP:9863"/>
        <dbReference type="Rhea" id="RHEA-COMP:11604"/>
        <dbReference type="ChEBI" id="CHEBI:15378"/>
        <dbReference type="ChEBI" id="CHEBI:29999"/>
        <dbReference type="ChEBI" id="CHEBI:30616"/>
        <dbReference type="ChEBI" id="CHEBI:83421"/>
        <dbReference type="ChEBI" id="CHEBI:456216"/>
        <dbReference type="EC" id="2.7.11.1"/>
    </reaction>
</comment>
<feature type="region of interest" description="Disordered" evidence="15">
    <location>
        <begin position="277"/>
        <end position="333"/>
    </location>
</feature>
<proteinExistence type="predicted"/>
<comment type="subcellular location">
    <subcellularLocation>
        <location evidence="1">Cell membrane</location>
        <topology evidence="1">Single-pass membrane protein</topology>
    </subcellularLocation>
</comment>
<dbReference type="Gene3D" id="1.10.510.10">
    <property type="entry name" value="Transferase(Phosphotransferase) domain 1"/>
    <property type="match status" value="1"/>
</dbReference>
<evidence type="ECO:0000256" key="13">
    <source>
        <dbReference type="ARBA" id="ARBA00048679"/>
    </source>
</evidence>
<dbReference type="SMART" id="SM00220">
    <property type="entry name" value="S_TKc"/>
    <property type="match status" value="1"/>
</dbReference>
<evidence type="ECO:0000256" key="5">
    <source>
        <dbReference type="ARBA" id="ARBA00022679"/>
    </source>
</evidence>
<comment type="catalytic activity">
    <reaction evidence="12">
        <text>L-threonyl-[protein] + ATP = O-phospho-L-threonyl-[protein] + ADP + H(+)</text>
        <dbReference type="Rhea" id="RHEA:46608"/>
        <dbReference type="Rhea" id="RHEA-COMP:11060"/>
        <dbReference type="Rhea" id="RHEA-COMP:11605"/>
        <dbReference type="ChEBI" id="CHEBI:15378"/>
        <dbReference type="ChEBI" id="CHEBI:30013"/>
        <dbReference type="ChEBI" id="CHEBI:30616"/>
        <dbReference type="ChEBI" id="CHEBI:61977"/>
        <dbReference type="ChEBI" id="CHEBI:456216"/>
        <dbReference type="EC" id="2.7.11.1"/>
    </reaction>
</comment>
<keyword evidence="7 14" id="KW-0547">Nucleotide-binding</keyword>
<evidence type="ECO:0000256" key="14">
    <source>
        <dbReference type="PROSITE-ProRule" id="PRU10141"/>
    </source>
</evidence>
<comment type="caution">
    <text evidence="18">The sequence shown here is derived from an EMBL/GenBank/DDBJ whole genome shotgun (WGS) entry which is preliminary data.</text>
</comment>
<dbReference type="GO" id="GO:0080090">
    <property type="term" value="P:regulation of primary metabolic process"/>
    <property type="evidence" value="ECO:0007669"/>
    <property type="project" value="UniProtKB-ARBA"/>
</dbReference>
<evidence type="ECO:0000313" key="18">
    <source>
        <dbReference type="EMBL" id="ORV49693.1"/>
    </source>
</evidence>
<dbReference type="GO" id="GO:0004674">
    <property type="term" value="F:protein serine/threonine kinase activity"/>
    <property type="evidence" value="ECO:0007669"/>
    <property type="project" value="UniProtKB-KW"/>
</dbReference>
<evidence type="ECO:0000256" key="12">
    <source>
        <dbReference type="ARBA" id="ARBA00047899"/>
    </source>
</evidence>
<keyword evidence="11 16" id="KW-0472">Membrane</keyword>
<dbReference type="EC" id="2.7.11.1" evidence="2"/>
<evidence type="ECO:0000256" key="16">
    <source>
        <dbReference type="SAM" id="Phobius"/>
    </source>
</evidence>
<feature type="region of interest" description="Disordered" evidence="15">
    <location>
        <begin position="366"/>
        <end position="385"/>
    </location>
</feature>
<name>A0A1X1TYP8_MYCFL</name>
<evidence type="ECO:0000256" key="7">
    <source>
        <dbReference type="ARBA" id="ARBA00022741"/>
    </source>
</evidence>
<evidence type="ECO:0000256" key="8">
    <source>
        <dbReference type="ARBA" id="ARBA00022777"/>
    </source>
</evidence>
<feature type="domain" description="Protein kinase" evidence="17">
    <location>
        <begin position="16"/>
        <end position="276"/>
    </location>
</feature>
<protein>
    <recommendedName>
        <fullName evidence="2">non-specific serine/threonine protein kinase</fullName>
        <ecNumber evidence="2">2.7.11.1</ecNumber>
    </recommendedName>
</protein>
<evidence type="ECO:0000256" key="11">
    <source>
        <dbReference type="ARBA" id="ARBA00023136"/>
    </source>
</evidence>
<evidence type="ECO:0000256" key="15">
    <source>
        <dbReference type="SAM" id="MobiDB-lite"/>
    </source>
</evidence>